<sequence>MRTSGRPASSAEGINARSGAGLGRMCHRAASAGSLHARLMRYDPQPECELKKNNGDGGKSRDKVWGLPLAGLRIFDFGEPRGGAAQGQASRSVTAHTVRILSRLLLLLLRTKKSIPSPVSAQFPVAKKGGDRSAVNKSDARSAAPRSVYGKLINLAQTMIVRKPLLLQVERDFEELHIWPNHSQIAQLVFDISNLTQSVPYFLNVLSAEVIEEYINLAKGYHQAQSAAYNAAFVPPTTAPAVSSPGPGGDAASSPASYAPDPHAVSEAEAESYYAGLPSEPTLVYRTGNAQWTPPRGPHPQRRPKELREVFDHPIAEVWQHDLAWKVVSAMDDHKILFTTIDVVRFKNVGVDDEGDDDEEGGDDEESEDEDEDADAEPAAATKPVLSPVTIWIGVFPGSATATAAHGAAQSVLALLQKYQITDVDVAFRASIYTPDIGPPLLKPVDDLDPLVDVVSPLTPALGLRISTRARPTAQGTMALYLAEGGGSDRLLGLSCRHVLIGSEEGNLDYSYHPGAPAKDVLLLGERAYADVVDSVKLAIGGHGIAAKRWKKQIERFTERQGNDAADAAKAEASRIKTEGLLAAAEAAVEALAGFLARVTKEWRTPDSRVIGRVLRAPPLALGVGAQRFTEDWAVFALDRAKLGAGFRGNKMDLGAVPVRLRPSTLLTHTSMLFKLYITILSSYRTEMSPAEFTVKCFPRGAADWAFAYPADRLLPLAGVLAAAAMRAPDTWDAHGAPCLLVAKRGGATGTTLGRATGVLSVVRDYYLHGGMSVHQTSLEWAILGHGGGGTAGGFAGPGDSGAVVADIRGRIGGMLIGGAGHAGAGSERWAADVTYATPFWWLLRRRIRASGCKFEMHFGYPKRKPKGHK</sequence>
<protein>
    <submittedName>
        <fullName evidence="2">Uncharacterized protein</fullName>
    </submittedName>
</protein>
<feature type="region of interest" description="Disordered" evidence="1">
    <location>
        <begin position="350"/>
        <end position="381"/>
    </location>
</feature>
<dbReference type="AlphaFoldDB" id="A0A166P5S1"/>
<dbReference type="OrthoDB" id="5424209at2759"/>
<keyword evidence="3" id="KW-1185">Reference proteome</keyword>
<proteinExistence type="predicted"/>
<evidence type="ECO:0000313" key="2">
    <source>
        <dbReference type="EMBL" id="KZP25739.1"/>
    </source>
</evidence>
<feature type="compositionally biased region" description="Low complexity" evidence="1">
    <location>
        <begin position="238"/>
        <end position="262"/>
    </location>
</feature>
<evidence type="ECO:0000256" key="1">
    <source>
        <dbReference type="SAM" id="MobiDB-lite"/>
    </source>
</evidence>
<feature type="region of interest" description="Disordered" evidence="1">
    <location>
        <begin position="238"/>
        <end position="264"/>
    </location>
</feature>
<dbReference type="Proteomes" id="UP000076532">
    <property type="component" value="Unassembled WGS sequence"/>
</dbReference>
<organism evidence="2 3">
    <name type="scientific">Athelia psychrophila</name>
    <dbReference type="NCBI Taxonomy" id="1759441"/>
    <lineage>
        <taxon>Eukaryota</taxon>
        <taxon>Fungi</taxon>
        <taxon>Dikarya</taxon>
        <taxon>Basidiomycota</taxon>
        <taxon>Agaricomycotina</taxon>
        <taxon>Agaricomycetes</taxon>
        <taxon>Agaricomycetidae</taxon>
        <taxon>Atheliales</taxon>
        <taxon>Atheliaceae</taxon>
        <taxon>Athelia</taxon>
    </lineage>
</organism>
<evidence type="ECO:0000313" key="3">
    <source>
        <dbReference type="Proteomes" id="UP000076532"/>
    </source>
</evidence>
<accession>A0A166P5S1</accession>
<feature type="compositionally biased region" description="Acidic residues" evidence="1">
    <location>
        <begin position="351"/>
        <end position="376"/>
    </location>
</feature>
<reference evidence="2 3" key="1">
    <citation type="journal article" date="2016" name="Mol. Biol. Evol.">
        <title>Comparative Genomics of Early-Diverging Mushroom-Forming Fungi Provides Insights into the Origins of Lignocellulose Decay Capabilities.</title>
        <authorList>
            <person name="Nagy L.G."/>
            <person name="Riley R."/>
            <person name="Tritt A."/>
            <person name="Adam C."/>
            <person name="Daum C."/>
            <person name="Floudas D."/>
            <person name="Sun H."/>
            <person name="Yadav J.S."/>
            <person name="Pangilinan J."/>
            <person name="Larsson K.H."/>
            <person name="Matsuura K."/>
            <person name="Barry K."/>
            <person name="Labutti K."/>
            <person name="Kuo R."/>
            <person name="Ohm R.A."/>
            <person name="Bhattacharya S.S."/>
            <person name="Shirouzu T."/>
            <person name="Yoshinaga Y."/>
            <person name="Martin F.M."/>
            <person name="Grigoriev I.V."/>
            <person name="Hibbett D.S."/>
        </authorList>
    </citation>
    <scope>NUCLEOTIDE SEQUENCE [LARGE SCALE GENOMIC DNA]</scope>
    <source>
        <strain evidence="2 3">CBS 109695</strain>
    </source>
</reference>
<name>A0A166P5S1_9AGAM</name>
<dbReference type="EMBL" id="KV417519">
    <property type="protein sequence ID" value="KZP25739.1"/>
    <property type="molecule type" value="Genomic_DNA"/>
</dbReference>
<gene>
    <name evidence="2" type="ORF">FIBSPDRAFT_929153</name>
</gene>